<dbReference type="AlphaFoldDB" id="A0A6J4NLP0"/>
<evidence type="ECO:0000313" key="1">
    <source>
        <dbReference type="EMBL" id="CAA9390959.1"/>
    </source>
</evidence>
<gene>
    <name evidence="1" type="ORF">AVDCRST_MAG84-5597</name>
</gene>
<proteinExistence type="predicted"/>
<name>A0A6J4NLP0_9CYAN</name>
<reference evidence="1" key="1">
    <citation type="submission" date="2020-02" db="EMBL/GenBank/DDBJ databases">
        <authorList>
            <person name="Meier V. D."/>
        </authorList>
    </citation>
    <scope>NUCLEOTIDE SEQUENCE</scope>
    <source>
        <strain evidence="1">AVDCRST_MAG84</strain>
    </source>
</reference>
<dbReference type="EMBL" id="CADCTZ010001325">
    <property type="protein sequence ID" value="CAA9390959.1"/>
    <property type="molecule type" value="Genomic_DNA"/>
</dbReference>
<sequence length="49" mass="5451">MRLIERFGMDELPKAIGSDSKVTCFYLTVLYHVGINSHESFFGGKTLAA</sequence>
<organism evidence="1">
    <name type="scientific">uncultured Microcoleus sp</name>
    <dbReference type="NCBI Taxonomy" id="259945"/>
    <lineage>
        <taxon>Bacteria</taxon>
        <taxon>Bacillati</taxon>
        <taxon>Cyanobacteriota</taxon>
        <taxon>Cyanophyceae</taxon>
        <taxon>Oscillatoriophycideae</taxon>
        <taxon>Oscillatoriales</taxon>
        <taxon>Microcoleaceae</taxon>
        <taxon>Microcoleus</taxon>
        <taxon>environmental samples</taxon>
    </lineage>
</organism>
<protein>
    <submittedName>
        <fullName evidence="1">Uncharacterized protein</fullName>
    </submittedName>
</protein>
<accession>A0A6J4NLP0</accession>